<dbReference type="OrthoDB" id="5326346at2759"/>
<dbReference type="Gene3D" id="3.30.710.10">
    <property type="entry name" value="Potassium Channel Kv1.1, Chain A"/>
    <property type="match status" value="1"/>
</dbReference>
<feature type="region of interest" description="Disordered" evidence="1">
    <location>
        <begin position="36"/>
        <end position="72"/>
    </location>
</feature>
<evidence type="ECO:0000256" key="1">
    <source>
        <dbReference type="SAM" id="MobiDB-lite"/>
    </source>
</evidence>
<name>A0A9W9W6Q2_9EURO</name>
<feature type="compositionally biased region" description="Basic and acidic residues" evidence="1">
    <location>
        <begin position="41"/>
        <end position="54"/>
    </location>
</feature>
<dbReference type="Proteomes" id="UP001147747">
    <property type="component" value="Unassembled WGS sequence"/>
</dbReference>
<dbReference type="EMBL" id="JAPZBU010000005">
    <property type="protein sequence ID" value="KAJ5404243.1"/>
    <property type="molecule type" value="Genomic_DNA"/>
</dbReference>
<comment type="caution">
    <text evidence="2">The sequence shown here is derived from an EMBL/GenBank/DDBJ whole genome shotgun (WGS) entry which is preliminary data.</text>
</comment>
<dbReference type="RefSeq" id="XP_056491485.1">
    <property type="nucleotide sequence ID" value="XM_056628751.1"/>
</dbReference>
<gene>
    <name evidence="2" type="ORF">N7509_004114</name>
</gene>
<sequence length="235" mass="26405">MEKLSSLNLTTTPTHILDPDGEVIIILRNADAPFAYEPEEIPGKTPEKTEKTAEEPASDETTPQEPSAVKSEPRIQVSAKHMIFASSFFKKSLTGGWKETKDLQQGSVEIIADDWDLQAFMIVLYAIHGQFKKVPQTVSVEILAKVAVIVDYYDCKDVLYLLQDKWIDSLAKLSVIRSSRDLMLRLWISYFFQLSTNFKELTSSIMSSATDSIVARGLPIPATFIGKEEHNTLNY</sequence>
<reference evidence="2" key="1">
    <citation type="submission" date="2022-12" db="EMBL/GenBank/DDBJ databases">
        <authorList>
            <person name="Petersen C."/>
        </authorList>
    </citation>
    <scope>NUCLEOTIDE SEQUENCE</scope>
    <source>
        <strain evidence="2">IBT 29677</strain>
    </source>
</reference>
<keyword evidence="3" id="KW-1185">Reference proteome</keyword>
<evidence type="ECO:0000313" key="2">
    <source>
        <dbReference type="EMBL" id="KAJ5404243.1"/>
    </source>
</evidence>
<dbReference type="AlphaFoldDB" id="A0A9W9W6Q2"/>
<accession>A0A9W9W6Q2</accession>
<evidence type="ECO:0000313" key="3">
    <source>
        <dbReference type="Proteomes" id="UP001147747"/>
    </source>
</evidence>
<organism evidence="2 3">
    <name type="scientific">Penicillium cosmopolitanum</name>
    <dbReference type="NCBI Taxonomy" id="1131564"/>
    <lineage>
        <taxon>Eukaryota</taxon>
        <taxon>Fungi</taxon>
        <taxon>Dikarya</taxon>
        <taxon>Ascomycota</taxon>
        <taxon>Pezizomycotina</taxon>
        <taxon>Eurotiomycetes</taxon>
        <taxon>Eurotiomycetidae</taxon>
        <taxon>Eurotiales</taxon>
        <taxon>Aspergillaceae</taxon>
        <taxon>Penicillium</taxon>
    </lineage>
</organism>
<evidence type="ECO:0008006" key="4">
    <source>
        <dbReference type="Google" id="ProtNLM"/>
    </source>
</evidence>
<reference evidence="2" key="2">
    <citation type="journal article" date="2023" name="IMA Fungus">
        <title>Comparative genomic study of the Penicillium genus elucidates a diverse pangenome and 15 lateral gene transfer events.</title>
        <authorList>
            <person name="Petersen C."/>
            <person name="Sorensen T."/>
            <person name="Nielsen M.R."/>
            <person name="Sondergaard T.E."/>
            <person name="Sorensen J.L."/>
            <person name="Fitzpatrick D.A."/>
            <person name="Frisvad J.C."/>
            <person name="Nielsen K.L."/>
        </authorList>
    </citation>
    <scope>NUCLEOTIDE SEQUENCE</scope>
    <source>
        <strain evidence="2">IBT 29677</strain>
    </source>
</reference>
<protein>
    <recommendedName>
        <fullName evidence="4">BTB domain-containing protein</fullName>
    </recommendedName>
</protein>
<dbReference type="InterPro" id="IPR011333">
    <property type="entry name" value="SKP1/BTB/POZ_sf"/>
</dbReference>
<dbReference type="GeneID" id="81367731"/>
<proteinExistence type="predicted"/>